<evidence type="ECO:0000256" key="9">
    <source>
        <dbReference type="RuleBase" id="RU365015"/>
    </source>
</evidence>
<evidence type="ECO:0000259" key="11">
    <source>
        <dbReference type="Pfam" id="PF08244"/>
    </source>
</evidence>
<keyword evidence="14" id="KW-1185">Reference proteome</keyword>
<dbReference type="InterPro" id="IPR023296">
    <property type="entry name" value="Glyco_hydro_beta-prop_sf"/>
</dbReference>
<protein>
    <recommendedName>
        <fullName evidence="4 8">Sucrose-6-phosphate hydrolase</fullName>
        <ecNumber evidence="3 8">3.2.1.26</ecNumber>
    </recommendedName>
    <alternativeName>
        <fullName evidence="7 9">Invertase</fullName>
    </alternativeName>
</protein>
<dbReference type="InterPro" id="IPR006232">
    <property type="entry name" value="Suc6P_hydrolase"/>
</dbReference>
<dbReference type="Proteomes" id="UP000677265">
    <property type="component" value="Unassembled WGS sequence"/>
</dbReference>
<dbReference type="EC" id="3.2.1.26" evidence="3 8"/>
<dbReference type="Pfam" id="PF00251">
    <property type="entry name" value="Glyco_hydro_32N"/>
    <property type="match status" value="1"/>
</dbReference>
<dbReference type="GO" id="GO:0005975">
    <property type="term" value="P:carbohydrate metabolic process"/>
    <property type="evidence" value="ECO:0007669"/>
    <property type="project" value="InterPro"/>
</dbReference>
<feature type="domain" description="Glycosyl hydrolase family 32 N-terminal" evidence="10">
    <location>
        <begin position="33"/>
        <end position="338"/>
    </location>
</feature>
<dbReference type="InterPro" id="IPR013320">
    <property type="entry name" value="ConA-like_dom_sf"/>
</dbReference>
<gene>
    <name evidence="13" type="ORF">KHB02_026685</name>
    <name evidence="12" type="ORF">KHB02_41345</name>
</gene>
<dbReference type="InterPro" id="IPR013189">
    <property type="entry name" value="Glyco_hydro_32_C"/>
</dbReference>
<comment type="pathway">
    <text evidence="1 9">Glycan biosynthesis; sucrose metabolism.</text>
</comment>
<dbReference type="Gene3D" id="2.60.120.560">
    <property type="entry name" value="Exo-inulinase, domain 1"/>
    <property type="match status" value="1"/>
</dbReference>
<dbReference type="AlphaFoldDB" id="A0A942TAA2"/>
<comment type="caution">
    <text evidence="12">The sequence shown here is derived from an EMBL/GenBank/DDBJ whole genome shotgun (WGS) entry which is preliminary data.</text>
</comment>
<dbReference type="RefSeq" id="WP_213147642.1">
    <property type="nucleotide sequence ID" value="NZ_JAGYPE020000080.1"/>
</dbReference>
<dbReference type="PANTHER" id="PTHR43101">
    <property type="entry name" value="BETA-FRUCTOSIDASE"/>
    <property type="match status" value="1"/>
</dbReference>
<name>A0A942TAA2_9BACI</name>
<proteinExistence type="inferred from homology"/>
<evidence type="ECO:0000256" key="8">
    <source>
        <dbReference type="RuleBase" id="RU362110"/>
    </source>
</evidence>
<dbReference type="Pfam" id="PF08244">
    <property type="entry name" value="Glyco_hydro_32C"/>
    <property type="match status" value="1"/>
</dbReference>
<comment type="subcellular location">
    <subcellularLocation>
        <location evidence="9">Cytoplasm</location>
    </subcellularLocation>
</comment>
<comment type="catalytic activity">
    <reaction evidence="8">
        <text>Hydrolysis of terminal non-reducing beta-D-fructofuranoside residues in beta-D-fructofuranosides.</text>
        <dbReference type="EC" id="3.2.1.26"/>
    </reaction>
</comment>
<evidence type="ECO:0000256" key="4">
    <source>
        <dbReference type="ARBA" id="ARBA00019623"/>
    </source>
</evidence>
<evidence type="ECO:0000256" key="6">
    <source>
        <dbReference type="ARBA" id="ARBA00023295"/>
    </source>
</evidence>
<evidence type="ECO:0000313" key="12">
    <source>
        <dbReference type="EMBL" id="MBS4187826.1"/>
    </source>
</evidence>
<dbReference type="InterPro" id="IPR013148">
    <property type="entry name" value="Glyco_hydro_32_N"/>
</dbReference>
<dbReference type="SMART" id="SM00640">
    <property type="entry name" value="Glyco_32"/>
    <property type="match status" value="1"/>
</dbReference>
<accession>A0A942TAA2</accession>
<dbReference type="EMBL" id="JAGYPE020000080">
    <property type="protein sequence ID" value="MCH6269120.1"/>
    <property type="molecule type" value="Genomic_DNA"/>
</dbReference>
<keyword evidence="9" id="KW-0119">Carbohydrate metabolism</keyword>
<dbReference type="CDD" id="cd18623">
    <property type="entry name" value="GH32_ScrB-like"/>
    <property type="match status" value="1"/>
</dbReference>
<dbReference type="PROSITE" id="PS00609">
    <property type="entry name" value="GLYCOSYL_HYDROL_F32"/>
    <property type="match status" value="1"/>
</dbReference>
<dbReference type="InterPro" id="IPR001362">
    <property type="entry name" value="Glyco_hydro_32"/>
</dbReference>
<dbReference type="Gene3D" id="2.115.10.20">
    <property type="entry name" value="Glycosyl hydrolase domain, family 43"/>
    <property type="match status" value="1"/>
</dbReference>
<comment type="function">
    <text evidence="9">Enables the bacterium to metabolize sucrose as a sole carbon source.</text>
</comment>
<dbReference type="SUPFAM" id="SSF49899">
    <property type="entry name" value="Concanavalin A-like lectins/glucanases"/>
    <property type="match status" value="1"/>
</dbReference>
<evidence type="ECO:0000256" key="7">
    <source>
        <dbReference type="ARBA" id="ARBA00033367"/>
    </source>
</evidence>
<evidence type="ECO:0000259" key="10">
    <source>
        <dbReference type="Pfam" id="PF00251"/>
    </source>
</evidence>
<keyword evidence="9" id="KW-0963">Cytoplasm</keyword>
<feature type="domain" description="Glycosyl hydrolase family 32 C-terminal" evidence="11">
    <location>
        <begin position="341"/>
        <end position="467"/>
    </location>
</feature>
<dbReference type="NCBIfam" id="TIGR01322">
    <property type="entry name" value="scrB_fam"/>
    <property type="match status" value="1"/>
</dbReference>
<sequence length="488" mass="55989">MTAKEVQLMQQAYNEVVKYKDKVSSDPYRLDYHLMPPVGLLNDPNGLIQYKGVYHVFYQWNPFATTHGAKYWGHYSSTDMVHWRLEPIALAPREWYERNGCYSGSAVEENGLLYLFYTGNVKNEDGTRETYQCLAVSSDGIHFEKKGPVLRLPKGYNAHFRDPKVWRSNDRWYMVVGAQTHDEKGEAVLFTSTDLYNWEKVGRMAGSGLNGLGNFGYMWECPDLIHLNGKEVLLVSPQGLKPRGHLYHNLFQSGYFVGQLDYRNGKFRHGDFVELDRGFDFYAPQTFTDEKGRTVLYGWMGITDEDEQSQPTISNNWVHALTLPRKVELIGEKVYQRPLVELEKLRKNQVRHQNVKVEGKQVELAGVNGTPLELLLNSVRVGKGKFEVTLRNEAVLSYDADKQEMSLQRTNVKTKQPEIRTCKLSSLSNLQIFMDRSSIEVFINNGEEVYTARYFPAPDDLSISFKGNAIFDLTKWDLEKIKIAGGLS</sequence>
<evidence type="ECO:0000256" key="3">
    <source>
        <dbReference type="ARBA" id="ARBA00012758"/>
    </source>
</evidence>
<dbReference type="EMBL" id="JAGYPE010000009">
    <property type="protein sequence ID" value="MBS4187826.1"/>
    <property type="molecule type" value="Genomic_DNA"/>
</dbReference>
<evidence type="ECO:0000256" key="2">
    <source>
        <dbReference type="ARBA" id="ARBA00009902"/>
    </source>
</evidence>
<evidence type="ECO:0000313" key="13">
    <source>
        <dbReference type="EMBL" id="MCH6269120.1"/>
    </source>
</evidence>
<dbReference type="PANTHER" id="PTHR43101:SF1">
    <property type="entry name" value="BETA-FRUCTOSIDASE"/>
    <property type="match status" value="1"/>
</dbReference>
<keyword evidence="5 8" id="KW-0378">Hydrolase</keyword>
<comment type="similarity">
    <text evidence="2 8">Belongs to the glycosyl hydrolase 32 family.</text>
</comment>
<organism evidence="12">
    <name type="scientific">Neobacillus citreus</name>
    <dbReference type="NCBI Taxonomy" id="2833578"/>
    <lineage>
        <taxon>Bacteria</taxon>
        <taxon>Bacillati</taxon>
        <taxon>Bacillota</taxon>
        <taxon>Bacilli</taxon>
        <taxon>Bacillales</taxon>
        <taxon>Bacillaceae</taxon>
        <taxon>Neobacillus</taxon>
    </lineage>
</organism>
<dbReference type="SUPFAM" id="SSF75005">
    <property type="entry name" value="Arabinanase/levansucrase/invertase"/>
    <property type="match status" value="1"/>
</dbReference>
<evidence type="ECO:0000256" key="1">
    <source>
        <dbReference type="ARBA" id="ARBA00004914"/>
    </source>
</evidence>
<dbReference type="GO" id="GO:0005737">
    <property type="term" value="C:cytoplasm"/>
    <property type="evidence" value="ECO:0007669"/>
    <property type="project" value="UniProtKB-SubCell"/>
</dbReference>
<dbReference type="InterPro" id="IPR018053">
    <property type="entry name" value="Glyco_hydro_32_AS"/>
</dbReference>
<keyword evidence="6 8" id="KW-0326">Glycosidase</keyword>
<dbReference type="InterPro" id="IPR051214">
    <property type="entry name" value="GH32_Enzymes"/>
</dbReference>
<evidence type="ECO:0000256" key="5">
    <source>
        <dbReference type="ARBA" id="ARBA00022801"/>
    </source>
</evidence>
<evidence type="ECO:0000313" key="14">
    <source>
        <dbReference type="Proteomes" id="UP000677265"/>
    </source>
</evidence>
<reference evidence="12" key="1">
    <citation type="submission" date="2021-05" db="EMBL/GenBank/DDBJ databases">
        <title>Novel Bacillus species.</title>
        <authorList>
            <person name="Liu G."/>
        </authorList>
    </citation>
    <scope>NUCLEOTIDE SEQUENCE</scope>
    <source>
        <strain evidence="12 14">FJAT-50051</strain>
    </source>
</reference>
<dbReference type="GO" id="GO:0004564">
    <property type="term" value="F:beta-fructofuranosidase activity"/>
    <property type="evidence" value="ECO:0007669"/>
    <property type="project" value="UniProtKB-EC"/>
</dbReference>